<evidence type="ECO:0000256" key="4">
    <source>
        <dbReference type="ARBA" id="ARBA00011802"/>
    </source>
</evidence>
<sequence length="356" mass="40826">MNVVSAVVAQDSLLESFNQEIYPLLHSVADSDHFSKIKMAFNERCPKESKQCTLSSCTVPKIQFEGVDGYIDLSRVVESFSTTSQGSSDVWKEMYSLAKNNIILEKVLSGLHFSVTTHLASKHTKILNFYFRNPLLFKKRYKKEYRDNFMFLYSIVRASLATLAVNAGETTEPAKLLSIKTRRLMKREYEIKKDRNSFLSDATNKKSLLDGNSVKDVEHLDDENILEPSSAEEFMNGLPKIGKENIEIINEMVKQVACLQCQKCKLWGTIQVKGLKGAIKALNRMPLFKNEVICLINLFRQMSITMVESKRMLNIQFPILYIIIICHKQMLMLTVTLLALTLLLLKLRRKRHLKTD</sequence>
<dbReference type="GO" id="GO:0016972">
    <property type="term" value="F:thiol oxidase activity"/>
    <property type="evidence" value="ECO:0007669"/>
    <property type="project" value="InterPro"/>
</dbReference>
<dbReference type="Pfam" id="PF04137">
    <property type="entry name" value="ERO1"/>
    <property type="match status" value="1"/>
</dbReference>
<dbReference type="PANTHER" id="PTHR12613">
    <property type="entry name" value="ERO1-RELATED"/>
    <property type="match status" value="1"/>
</dbReference>
<evidence type="ECO:0000313" key="17">
    <source>
        <dbReference type="EMBL" id="ELA42427.1"/>
    </source>
</evidence>
<keyword evidence="10" id="KW-0249">Electron transport</keyword>
<keyword evidence="15" id="KW-0676">Redox-active center</keyword>
<reference evidence="18" key="1">
    <citation type="submission" date="2011-05" db="EMBL/GenBank/DDBJ databases">
        <title>The genome sequence of Vittaforma corneae strain ATCC 50505.</title>
        <authorList>
            <consortium name="The Broad Institute Genome Sequencing Platform"/>
            <person name="Cuomo C."/>
            <person name="Didier E."/>
            <person name="Bowers L."/>
            <person name="Young S.K."/>
            <person name="Zeng Q."/>
            <person name="Gargeya S."/>
            <person name="Fitzgerald M."/>
            <person name="Haas B."/>
            <person name="Abouelleil A."/>
            <person name="Alvarado L."/>
            <person name="Arachchi H.M."/>
            <person name="Berlin A."/>
            <person name="Chapman S.B."/>
            <person name="Gearin G."/>
            <person name="Goldberg J."/>
            <person name="Griggs A."/>
            <person name="Gujja S."/>
            <person name="Hansen M."/>
            <person name="Heiman D."/>
            <person name="Howarth C."/>
            <person name="Larimer J."/>
            <person name="Lui A."/>
            <person name="MacDonald P.J.P."/>
            <person name="McCowen C."/>
            <person name="Montmayeur A."/>
            <person name="Murphy C."/>
            <person name="Neiman D."/>
            <person name="Pearson M."/>
            <person name="Priest M."/>
            <person name="Roberts A."/>
            <person name="Saif S."/>
            <person name="Shea T."/>
            <person name="Sisk P."/>
            <person name="Stolte C."/>
            <person name="Sykes S."/>
            <person name="Wortman J."/>
            <person name="Nusbaum C."/>
            <person name="Birren B."/>
        </authorList>
    </citation>
    <scope>NUCLEOTIDE SEQUENCE [LARGE SCALE GENOMIC DNA]</scope>
    <source>
        <strain evidence="18">ATCC 50505</strain>
    </source>
</reference>
<keyword evidence="12 16" id="KW-0472">Membrane</keyword>
<dbReference type="SUPFAM" id="SSF110019">
    <property type="entry name" value="ERO1-like"/>
    <property type="match status" value="1"/>
</dbReference>
<dbReference type="GeneID" id="19881243"/>
<evidence type="ECO:0000256" key="14">
    <source>
        <dbReference type="ARBA" id="ARBA00023180"/>
    </source>
</evidence>
<evidence type="ECO:0000256" key="3">
    <source>
        <dbReference type="ARBA" id="ARBA00008277"/>
    </source>
</evidence>
<keyword evidence="16" id="KW-0812">Transmembrane</keyword>
<dbReference type="VEuPathDB" id="MicrosporidiaDB:VICG_00526"/>
<evidence type="ECO:0000256" key="5">
    <source>
        <dbReference type="ARBA" id="ARBA00022448"/>
    </source>
</evidence>
<comment type="subcellular location">
    <subcellularLocation>
        <location evidence="2">Endoplasmic reticulum membrane</location>
        <topology evidence="2">Peripheral membrane protein</topology>
        <orientation evidence="2">Lumenal side</orientation>
    </subcellularLocation>
</comment>
<dbReference type="GO" id="GO:0015035">
    <property type="term" value="F:protein-disulfide reductase activity"/>
    <property type="evidence" value="ECO:0007669"/>
    <property type="project" value="InterPro"/>
</dbReference>
<evidence type="ECO:0000256" key="13">
    <source>
        <dbReference type="ARBA" id="ARBA00023157"/>
    </source>
</evidence>
<evidence type="ECO:0000313" key="18">
    <source>
        <dbReference type="Proteomes" id="UP000011082"/>
    </source>
</evidence>
<keyword evidence="5" id="KW-0813">Transport</keyword>
<organism evidence="17 18">
    <name type="scientific">Vittaforma corneae (strain ATCC 50505)</name>
    <name type="common">Microsporidian parasite</name>
    <name type="synonym">Nosema corneum</name>
    <dbReference type="NCBI Taxonomy" id="993615"/>
    <lineage>
        <taxon>Eukaryota</taxon>
        <taxon>Fungi</taxon>
        <taxon>Fungi incertae sedis</taxon>
        <taxon>Microsporidia</taxon>
        <taxon>Nosematidae</taxon>
        <taxon>Vittaforma</taxon>
    </lineage>
</organism>
<accession>L2GQ23</accession>
<keyword evidence="7" id="KW-0732">Signal</keyword>
<dbReference type="RefSeq" id="XP_007603978.1">
    <property type="nucleotide sequence ID" value="XM_007603916.1"/>
</dbReference>
<dbReference type="InParanoid" id="L2GQ23"/>
<evidence type="ECO:0000256" key="2">
    <source>
        <dbReference type="ARBA" id="ARBA00004367"/>
    </source>
</evidence>
<comment type="similarity">
    <text evidence="3">Belongs to the EROs family.</text>
</comment>
<dbReference type="Proteomes" id="UP000011082">
    <property type="component" value="Unassembled WGS sequence"/>
</dbReference>
<evidence type="ECO:0000256" key="9">
    <source>
        <dbReference type="ARBA" id="ARBA00022827"/>
    </source>
</evidence>
<keyword evidence="13" id="KW-1015">Disulfide bond</keyword>
<dbReference type="GO" id="GO:0071949">
    <property type="term" value="F:FAD binding"/>
    <property type="evidence" value="ECO:0007669"/>
    <property type="project" value="InterPro"/>
</dbReference>
<keyword evidence="18" id="KW-1185">Reference proteome</keyword>
<dbReference type="OMA" id="NEICKHR"/>
<dbReference type="HOGENOM" id="CLU_065181_0_0_1"/>
<protein>
    <recommendedName>
        <fullName evidence="19">Endoplasmic reticulum oxidoreductin 1</fullName>
    </recommendedName>
</protein>
<comment type="cofactor">
    <cofactor evidence="1">
        <name>FAD</name>
        <dbReference type="ChEBI" id="CHEBI:57692"/>
    </cofactor>
</comment>
<name>L2GQ23_VITCO</name>
<feature type="transmembrane region" description="Helical" evidence="16">
    <location>
        <begin position="319"/>
        <end position="345"/>
    </location>
</feature>
<keyword evidence="9" id="KW-0274">FAD</keyword>
<evidence type="ECO:0000256" key="7">
    <source>
        <dbReference type="ARBA" id="ARBA00022729"/>
    </source>
</evidence>
<dbReference type="OrthoDB" id="269384at2759"/>
<evidence type="ECO:0000256" key="12">
    <source>
        <dbReference type="ARBA" id="ARBA00023136"/>
    </source>
</evidence>
<keyword evidence="6" id="KW-0285">Flavoprotein</keyword>
<keyword evidence="16" id="KW-1133">Transmembrane helix</keyword>
<comment type="subunit">
    <text evidence="4">May function both as a monomer and a homodimer.</text>
</comment>
<evidence type="ECO:0000256" key="10">
    <source>
        <dbReference type="ARBA" id="ARBA00022982"/>
    </source>
</evidence>
<evidence type="ECO:0000256" key="16">
    <source>
        <dbReference type="SAM" id="Phobius"/>
    </source>
</evidence>
<evidence type="ECO:0000256" key="1">
    <source>
        <dbReference type="ARBA" id="ARBA00001974"/>
    </source>
</evidence>
<evidence type="ECO:0000256" key="8">
    <source>
        <dbReference type="ARBA" id="ARBA00022824"/>
    </source>
</evidence>
<keyword evidence="8" id="KW-0256">Endoplasmic reticulum</keyword>
<dbReference type="PANTHER" id="PTHR12613:SF0">
    <property type="entry name" value="ERO1-LIKE PROTEIN"/>
    <property type="match status" value="1"/>
</dbReference>
<dbReference type="EMBL" id="JH370132">
    <property type="protein sequence ID" value="ELA42427.1"/>
    <property type="molecule type" value="Genomic_DNA"/>
</dbReference>
<dbReference type="GO" id="GO:0034975">
    <property type="term" value="P:protein folding in endoplasmic reticulum"/>
    <property type="evidence" value="ECO:0007669"/>
    <property type="project" value="InterPro"/>
</dbReference>
<dbReference type="AlphaFoldDB" id="L2GQ23"/>
<dbReference type="InterPro" id="IPR007266">
    <property type="entry name" value="Ero1"/>
</dbReference>
<gene>
    <name evidence="17" type="ORF">VICG_00526</name>
</gene>
<dbReference type="InterPro" id="IPR037192">
    <property type="entry name" value="ERO1-like_sf"/>
</dbReference>
<evidence type="ECO:0008006" key="19">
    <source>
        <dbReference type="Google" id="ProtNLM"/>
    </source>
</evidence>
<dbReference type="STRING" id="993615.L2GQ23"/>
<evidence type="ECO:0000256" key="15">
    <source>
        <dbReference type="ARBA" id="ARBA00023284"/>
    </source>
</evidence>
<dbReference type="GO" id="GO:0005789">
    <property type="term" value="C:endoplasmic reticulum membrane"/>
    <property type="evidence" value="ECO:0007669"/>
    <property type="project" value="UniProtKB-SubCell"/>
</dbReference>
<keyword evidence="14" id="KW-0325">Glycoprotein</keyword>
<evidence type="ECO:0000256" key="6">
    <source>
        <dbReference type="ARBA" id="ARBA00022630"/>
    </source>
</evidence>
<evidence type="ECO:0000256" key="11">
    <source>
        <dbReference type="ARBA" id="ARBA00023002"/>
    </source>
</evidence>
<proteinExistence type="inferred from homology"/>
<keyword evidence="11" id="KW-0560">Oxidoreductase</keyword>